<dbReference type="PANTHER" id="PTHR30332">
    <property type="entry name" value="PROBABLE GENERAL SECRETION PATHWAY PROTEIN D"/>
    <property type="match status" value="1"/>
</dbReference>
<evidence type="ECO:0000256" key="5">
    <source>
        <dbReference type="SAM" id="SignalP"/>
    </source>
</evidence>
<dbReference type="InterPro" id="IPR004846">
    <property type="entry name" value="T2SS/T3SS_dom"/>
</dbReference>
<dbReference type="Pfam" id="PF07655">
    <property type="entry name" value="Secretin_N_2"/>
    <property type="match status" value="1"/>
</dbReference>
<keyword evidence="3" id="KW-0472">Membrane</keyword>
<feature type="compositionally biased region" description="Gly residues" evidence="4">
    <location>
        <begin position="251"/>
        <end position="260"/>
    </location>
</feature>
<sequence length="600" mass="62786">MKSFFRMSGVAIALLLCTSCSLQRVTESSQRAEQAGAEAAGYAAFARNQQPEPKRETVIFSDKPWVSTQPVAAKRGLPAALDCERAFRPGGSVTINDVAQFITNECGLPVLVSPEAVNPGLNAMTAGAIQQQGPAVASTPNPANSESLAGLFPAGLTPGPSQLGVASSRGMDLSGISIPTTVSGIKFTGRISALLDLVTSRLGLSWHYSTIERAVRVNYFETKVFDIYAFGDKQEIETTVKSGMTTTLGTGSTGNGGTGTTAGASGESGSNQSTKVTLNTSILNDIQNNVRSMLSQSPQGRLYLAPSTGTLTVTDRPDVLARVEAYLNKTNTEITRQVLFNVKVFEVTLTDQDQLGLNWSAVYKSLSNKFGLSLKNTVTGISSNAVSGSVGIVDSSNSAWAGSTAIIQALSEQGRVSNVRSPSVTTLNLQPAPIQIGNVKGYIPSSSTTTTATVGSSTSLNAGSITSGFNMTLLPRVIKDDDLLVMISINMTSKPTLTPFTSNGSSVQTPDYDAKSLSPKVKLRSGQTLILSGFDELSEDATKSGVESPGFFGLGGSQVRTSTHSVLVVLITPILLGQAVNDEVFSRIAALSPAITTWVA</sequence>
<proteinExistence type="predicted"/>
<evidence type="ECO:0000259" key="7">
    <source>
        <dbReference type="Pfam" id="PF07655"/>
    </source>
</evidence>
<keyword evidence="2 5" id="KW-0732">Signal</keyword>
<feature type="chain" id="PRO_5030913010" evidence="5">
    <location>
        <begin position="24"/>
        <end position="600"/>
    </location>
</feature>
<reference evidence="8 9" key="1">
    <citation type="submission" date="2020-04" db="EMBL/GenBank/DDBJ databases">
        <title>Molecular characterization of pseudomonads from Agaricus bisporus reveal novel blotch 2 pathogens in Western Europe.</title>
        <authorList>
            <person name="Taparia T."/>
            <person name="Krijger M."/>
            <person name="Haynes E."/>
            <person name="Elpinstone J.G."/>
            <person name="Noble R."/>
            <person name="Van Der Wolf J."/>
        </authorList>
    </citation>
    <scope>NUCLEOTIDE SEQUENCE [LARGE SCALE GENOMIC DNA]</scope>
    <source>
        <strain evidence="8 9">H7001</strain>
    </source>
</reference>
<evidence type="ECO:0000256" key="1">
    <source>
        <dbReference type="ARBA" id="ARBA00004370"/>
    </source>
</evidence>
<evidence type="ECO:0000256" key="3">
    <source>
        <dbReference type="ARBA" id="ARBA00023136"/>
    </source>
</evidence>
<dbReference type="GO" id="GO:0009297">
    <property type="term" value="P:pilus assembly"/>
    <property type="evidence" value="ECO:0007669"/>
    <property type="project" value="InterPro"/>
</dbReference>
<feature type="compositionally biased region" description="Low complexity" evidence="4">
    <location>
        <begin position="261"/>
        <end position="270"/>
    </location>
</feature>
<feature type="signal peptide" evidence="5">
    <location>
        <begin position="1"/>
        <end position="23"/>
    </location>
</feature>
<accession>A0A7Y7X7V8</accession>
<dbReference type="AlphaFoldDB" id="A0A7Y7X7V8"/>
<gene>
    <name evidence="8" type="ORF">HX882_03095</name>
</gene>
<dbReference type="Proteomes" id="UP000539985">
    <property type="component" value="Unassembled WGS sequence"/>
</dbReference>
<protein>
    <submittedName>
        <fullName evidence="8">PilN family type IVB pilus formation outer membrane protein</fullName>
    </submittedName>
</protein>
<dbReference type="EMBL" id="JACAQB010000003">
    <property type="protein sequence ID" value="NWB94874.1"/>
    <property type="molecule type" value="Genomic_DNA"/>
</dbReference>
<dbReference type="InterPro" id="IPR011514">
    <property type="entry name" value="Secretin_N_2"/>
</dbReference>
<dbReference type="InterPro" id="IPR013359">
    <property type="entry name" value="Pilus_4B_PilN"/>
</dbReference>
<evidence type="ECO:0000256" key="2">
    <source>
        <dbReference type="ARBA" id="ARBA00022729"/>
    </source>
</evidence>
<feature type="domain" description="Secretin N-terminal" evidence="7">
    <location>
        <begin position="222"/>
        <end position="308"/>
    </location>
</feature>
<evidence type="ECO:0000313" key="9">
    <source>
        <dbReference type="Proteomes" id="UP000539985"/>
    </source>
</evidence>
<comment type="subcellular location">
    <subcellularLocation>
        <location evidence="1">Membrane</location>
    </subcellularLocation>
</comment>
<dbReference type="NCBIfam" id="TIGR02520">
    <property type="entry name" value="pilus_B_mal_scr"/>
    <property type="match status" value="1"/>
</dbReference>
<comment type="caution">
    <text evidence="8">The sequence shown here is derived from an EMBL/GenBank/DDBJ whole genome shotgun (WGS) entry which is preliminary data.</text>
</comment>
<evidence type="ECO:0000313" key="8">
    <source>
        <dbReference type="EMBL" id="NWB94874.1"/>
    </source>
</evidence>
<feature type="domain" description="Type II/III secretion system secretin-like" evidence="6">
    <location>
        <begin position="409"/>
        <end position="575"/>
    </location>
</feature>
<dbReference type="GO" id="GO:0019867">
    <property type="term" value="C:outer membrane"/>
    <property type="evidence" value="ECO:0007669"/>
    <property type="project" value="InterPro"/>
</dbReference>
<name>A0A7Y7X7V8_9PSED</name>
<dbReference type="InterPro" id="IPR050810">
    <property type="entry name" value="Bact_Secretion_Sys_Channel"/>
</dbReference>
<dbReference type="PANTHER" id="PTHR30332:SF24">
    <property type="entry name" value="SECRETIN GSPD-RELATED"/>
    <property type="match status" value="1"/>
</dbReference>
<feature type="region of interest" description="Disordered" evidence="4">
    <location>
        <begin position="245"/>
        <end position="274"/>
    </location>
</feature>
<evidence type="ECO:0000259" key="6">
    <source>
        <dbReference type="Pfam" id="PF00263"/>
    </source>
</evidence>
<dbReference type="Pfam" id="PF00263">
    <property type="entry name" value="Secretin"/>
    <property type="match status" value="1"/>
</dbReference>
<organism evidence="8 9">
    <name type="scientific">Pseudomonas gingeri</name>
    <dbReference type="NCBI Taxonomy" id="117681"/>
    <lineage>
        <taxon>Bacteria</taxon>
        <taxon>Pseudomonadati</taxon>
        <taxon>Pseudomonadota</taxon>
        <taxon>Gammaproteobacteria</taxon>
        <taxon>Pseudomonadales</taxon>
        <taxon>Pseudomonadaceae</taxon>
        <taxon>Pseudomonas</taxon>
    </lineage>
</organism>
<evidence type="ECO:0000256" key="4">
    <source>
        <dbReference type="SAM" id="MobiDB-lite"/>
    </source>
</evidence>
<dbReference type="GO" id="GO:0009306">
    <property type="term" value="P:protein secretion"/>
    <property type="evidence" value="ECO:0007669"/>
    <property type="project" value="InterPro"/>
</dbReference>